<keyword evidence="2" id="KW-1185">Reference proteome</keyword>
<name>A0AAV9G9P2_9PEZI</name>
<comment type="caution">
    <text evidence="1">The sequence shown here is derived from an EMBL/GenBank/DDBJ whole genome shotgun (WGS) entry which is preliminary data.</text>
</comment>
<dbReference type="AlphaFoldDB" id="A0AAV9G9P2"/>
<gene>
    <name evidence="1" type="ORF">QBC34DRAFT_413021</name>
</gene>
<dbReference type="EMBL" id="MU865964">
    <property type="protein sequence ID" value="KAK4445549.1"/>
    <property type="molecule type" value="Genomic_DNA"/>
</dbReference>
<proteinExistence type="predicted"/>
<organism evidence="1 2">
    <name type="scientific">Podospora aff. communis PSN243</name>
    <dbReference type="NCBI Taxonomy" id="3040156"/>
    <lineage>
        <taxon>Eukaryota</taxon>
        <taxon>Fungi</taxon>
        <taxon>Dikarya</taxon>
        <taxon>Ascomycota</taxon>
        <taxon>Pezizomycotina</taxon>
        <taxon>Sordariomycetes</taxon>
        <taxon>Sordariomycetidae</taxon>
        <taxon>Sordariales</taxon>
        <taxon>Podosporaceae</taxon>
        <taxon>Podospora</taxon>
    </lineage>
</organism>
<dbReference type="Proteomes" id="UP001321760">
    <property type="component" value="Unassembled WGS sequence"/>
</dbReference>
<evidence type="ECO:0000313" key="1">
    <source>
        <dbReference type="EMBL" id="KAK4445549.1"/>
    </source>
</evidence>
<reference evidence="1" key="1">
    <citation type="journal article" date="2023" name="Mol. Phylogenet. Evol.">
        <title>Genome-scale phylogeny and comparative genomics of the fungal order Sordariales.</title>
        <authorList>
            <person name="Hensen N."/>
            <person name="Bonometti L."/>
            <person name="Westerberg I."/>
            <person name="Brannstrom I.O."/>
            <person name="Guillou S."/>
            <person name="Cros-Aarteil S."/>
            <person name="Calhoun S."/>
            <person name="Haridas S."/>
            <person name="Kuo A."/>
            <person name="Mondo S."/>
            <person name="Pangilinan J."/>
            <person name="Riley R."/>
            <person name="LaButti K."/>
            <person name="Andreopoulos B."/>
            <person name="Lipzen A."/>
            <person name="Chen C."/>
            <person name="Yan M."/>
            <person name="Daum C."/>
            <person name="Ng V."/>
            <person name="Clum A."/>
            <person name="Steindorff A."/>
            <person name="Ohm R.A."/>
            <person name="Martin F."/>
            <person name="Silar P."/>
            <person name="Natvig D.O."/>
            <person name="Lalanne C."/>
            <person name="Gautier V."/>
            <person name="Ament-Velasquez S.L."/>
            <person name="Kruys A."/>
            <person name="Hutchinson M.I."/>
            <person name="Powell A.J."/>
            <person name="Barry K."/>
            <person name="Miller A.N."/>
            <person name="Grigoriev I.V."/>
            <person name="Debuchy R."/>
            <person name="Gladieux P."/>
            <person name="Hiltunen Thoren M."/>
            <person name="Johannesson H."/>
        </authorList>
    </citation>
    <scope>NUCLEOTIDE SEQUENCE</scope>
    <source>
        <strain evidence="1">PSN243</strain>
    </source>
</reference>
<accession>A0AAV9G9P2</accession>
<sequence length="220" mass="23350">MPLRSMMATLAAWRRGRASLRRRGRWHNRARSRRSGLYVATSPLAVHRIAGVCCSAAMGGNRRVAVGEAASSWSVALCGAANGVTSSCCAFDPGEGGGSRVVAGKGDAPSFDPMSQKPWLDKRQAKGLLRAPRPAHPDMSVASALGVDEGQNGRCVRNEPLSRWILTWVGPQVARACAWLRPGESNDVPPASLCLTDGHCYGAEESRCVCGARPIELASL</sequence>
<protein>
    <submittedName>
        <fullName evidence="1">Uncharacterized protein</fullName>
    </submittedName>
</protein>
<evidence type="ECO:0000313" key="2">
    <source>
        <dbReference type="Proteomes" id="UP001321760"/>
    </source>
</evidence>
<reference evidence="1" key="2">
    <citation type="submission" date="2023-05" db="EMBL/GenBank/DDBJ databases">
        <authorList>
            <consortium name="Lawrence Berkeley National Laboratory"/>
            <person name="Steindorff A."/>
            <person name="Hensen N."/>
            <person name="Bonometti L."/>
            <person name="Westerberg I."/>
            <person name="Brannstrom I.O."/>
            <person name="Guillou S."/>
            <person name="Cros-Aarteil S."/>
            <person name="Calhoun S."/>
            <person name="Haridas S."/>
            <person name="Kuo A."/>
            <person name="Mondo S."/>
            <person name="Pangilinan J."/>
            <person name="Riley R."/>
            <person name="Labutti K."/>
            <person name="Andreopoulos B."/>
            <person name="Lipzen A."/>
            <person name="Chen C."/>
            <person name="Yanf M."/>
            <person name="Daum C."/>
            <person name="Ng V."/>
            <person name="Clum A."/>
            <person name="Ohm R."/>
            <person name="Martin F."/>
            <person name="Silar P."/>
            <person name="Natvig D."/>
            <person name="Lalanne C."/>
            <person name="Gautier V."/>
            <person name="Ament-Velasquez S.L."/>
            <person name="Kruys A."/>
            <person name="Hutchinson M.I."/>
            <person name="Powell A.J."/>
            <person name="Barry K."/>
            <person name="Miller A.N."/>
            <person name="Grigoriev I.V."/>
            <person name="Debuchy R."/>
            <person name="Gladieux P."/>
            <person name="Thoren M.H."/>
            <person name="Johannesson H."/>
        </authorList>
    </citation>
    <scope>NUCLEOTIDE SEQUENCE</scope>
    <source>
        <strain evidence="1">PSN243</strain>
    </source>
</reference>